<gene>
    <name evidence="2" type="ORF">HUB98_22755</name>
</gene>
<dbReference type="RefSeq" id="WP_174812243.1">
    <property type="nucleotide sequence ID" value="NZ_CP054614.1"/>
</dbReference>
<organism evidence="2 3">
    <name type="scientific">Paenibacillus barcinonensis</name>
    <dbReference type="NCBI Taxonomy" id="198119"/>
    <lineage>
        <taxon>Bacteria</taxon>
        <taxon>Bacillati</taxon>
        <taxon>Bacillota</taxon>
        <taxon>Bacilli</taxon>
        <taxon>Bacillales</taxon>
        <taxon>Paenibacillaceae</taxon>
        <taxon>Paenibacillus</taxon>
    </lineage>
</organism>
<accession>A0ABX6Q9X9</accession>
<dbReference type="EMBL" id="CP054614">
    <property type="protein sequence ID" value="QKS58761.1"/>
    <property type="molecule type" value="Genomic_DNA"/>
</dbReference>
<feature type="region of interest" description="Disordered" evidence="1">
    <location>
        <begin position="14"/>
        <end position="48"/>
    </location>
</feature>
<protein>
    <submittedName>
        <fullName evidence="2">Uncharacterized protein</fullName>
    </submittedName>
</protein>
<proteinExistence type="predicted"/>
<dbReference type="Proteomes" id="UP000509327">
    <property type="component" value="Chromosome"/>
</dbReference>
<evidence type="ECO:0000256" key="1">
    <source>
        <dbReference type="SAM" id="MobiDB-lite"/>
    </source>
</evidence>
<evidence type="ECO:0000313" key="3">
    <source>
        <dbReference type="Proteomes" id="UP000509327"/>
    </source>
</evidence>
<name>A0ABX6Q9X9_PAEBA</name>
<keyword evidence="3" id="KW-1185">Reference proteome</keyword>
<sequence>MCEFVLRFPPLGAVNEEIGGQGERPRPYHPRTSAVPQAASAQRMRKKS</sequence>
<evidence type="ECO:0000313" key="2">
    <source>
        <dbReference type="EMBL" id="QKS58761.1"/>
    </source>
</evidence>
<reference evidence="2 3" key="1">
    <citation type="submission" date="2020-06" db="EMBL/GenBank/DDBJ databases">
        <title>Complete genome of Paenibacillus barcinonensis KACC11450.</title>
        <authorList>
            <person name="Kim M."/>
            <person name="Park Y.-J."/>
            <person name="Shin J.-H."/>
        </authorList>
    </citation>
    <scope>NUCLEOTIDE SEQUENCE [LARGE SCALE GENOMIC DNA]</scope>
    <source>
        <strain evidence="2 3">KACC11450</strain>
    </source>
</reference>